<evidence type="ECO:0000313" key="3">
    <source>
        <dbReference type="EMBL" id="CAK9187713.1"/>
    </source>
</evidence>
<keyword evidence="2" id="KW-0812">Transmembrane</keyword>
<keyword evidence="2" id="KW-0472">Membrane</keyword>
<keyword evidence="4" id="KW-1185">Reference proteome</keyword>
<proteinExistence type="predicted"/>
<protein>
    <submittedName>
        <fullName evidence="3">Uncharacterized protein</fullName>
    </submittedName>
</protein>
<gene>
    <name evidence="3" type="ORF">ILEXP_LOCUS58305</name>
</gene>
<dbReference type="EMBL" id="CAUOFW020010102">
    <property type="protein sequence ID" value="CAK9187713.1"/>
    <property type="molecule type" value="Genomic_DNA"/>
</dbReference>
<evidence type="ECO:0000313" key="4">
    <source>
        <dbReference type="Proteomes" id="UP001642360"/>
    </source>
</evidence>
<accession>A0ABC8V300</accession>
<organism evidence="3 4">
    <name type="scientific">Ilex paraguariensis</name>
    <name type="common">yerba mate</name>
    <dbReference type="NCBI Taxonomy" id="185542"/>
    <lineage>
        <taxon>Eukaryota</taxon>
        <taxon>Viridiplantae</taxon>
        <taxon>Streptophyta</taxon>
        <taxon>Embryophyta</taxon>
        <taxon>Tracheophyta</taxon>
        <taxon>Spermatophyta</taxon>
        <taxon>Magnoliopsida</taxon>
        <taxon>eudicotyledons</taxon>
        <taxon>Gunneridae</taxon>
        <taxon>Pentapetalae</taxon>
        <taxon>asterids</taxon>
        <taxon>campanulids</taxon>
        <taxon>Aquifoliales</taxon>
        <taxon>Aquifoliaceae</taxon>
        <taxon>Ilex</taxon>
    </lineage>
</organism>
<evidence type="ECO:0000256" key="2">
    <source>
        <dbReference type="SAM" id="Phobius"/>
    </source>
</evidence>
<sequence>MGDWGKLGVHVKGPLGSAIEIGLALMTILIGFHVSLDLWATSDCRSRLLEHYRNYRCGVPMEEHASDEEAQEEDLHLALVAKLYPDLDFDLFVPIFPDPEEKKEAVKAPAKGNSESPVRGNPKTPANSTEHTSEH</sequence>
<keyword evidence="2" id="KW-1133">Transmembrane helix</keyword>
<dbReference type="Proteomes" id="UP001642360">
    <property type="component" value="Unassembled WGS sequence"/>
</dbReference>
<evidence type="ECO:0000256" key="1">
    <source>
        <dbReference type="SAM" id="MobiDB-lite"/>
    </source>
</evidence>
<comment type="caution">
    <text evidence="3">The sequence shown here is derived from an EMBL/GenBank/DDBJ whole genome shotgun (WGS) entry which is preliminary data.</text>
</comment>
<feature type="region of interest" description="Disordered" evidence="1">
    <location>
        <begin position="102"/>
        <end position="135"/>
    </location>
</feature>
<reference evidence="3 4" key="1">
    <citation type="submission" date="2024-02" db="EMBL/GenBank/DDBJ databases">
        <authorList>
            <person name="Vignale AGUSTIN F."/>
            <person name="Sosa J E."/>
            <person name="Modenutti C."/>
        </authorList>
    </citation>
    <scope>NUCLEOTIDE SEQUENCE [LARGE SCALE GENOMIC DNA]</scope>
</reference>
<dbReference type="AlphaFoldDB" id="A0ABC8V300"/>
<feature type="transmembrane region" description="Helical" evidence="2">
    <location>
        <begin position="21"/>
        <end position="40"/>
    </location>
</feature>
<name>A0ABC8V300_9AQUA</name>
<feature type="compositionally biased region" description="Polar residues" evidence="1">
    <location>
        <begin position="124"/>
        <end position="135"/>
    </location>
</feature>